<evidence type="ECO:0000313" key="2">
    <source>
        <dbReference type="Proteomes" id="UP000285236"/>
    </source>
</evidence>
<proteinExistence type="predicted"/>
<name>A0AA93BE74_9BACT</name>
<evidence type="ECO:0008006" key="3">
    <source>
        <dbReference type="Google" id="ProtNLM"/>
    </source>
</evidence>
<dbReference type="EMBL" id="QRYP01000002">
    <property type="protein sequence ID" value="RGV00629.1"/>
    <property type="molecule type" value="Genomic_DNA"/>
</dbReference>
<dbReference type="AlphaFoldDB" id="A0AA93BE74"/>
<dbReference type="RefSeq" id="WP_118078829.1">
    <property type="nucleotide sequence ID" value="NZ_QRYP01000002.1"/>
</dbReference>
<sequence>MGRVGSKKYYAPDGNEYDSSEEYLYLQKILDDPNISCIHRQVTITAIKPVWMLRPKQLKTKVKYERRSLLYGHNYTADFVYREGDKIVICDVKSLYTSKLREFSITTKAVVAKLIAHNRKRHNGESVVIFRKAIKIKKDEWKIVDYPPSDCVII</sequence>
<gene>
    <name evidence="1" type="ORF">DWW35_01075</name>
</gene>
<reference evidence="1 2" key="1">
    <citation type="submission" date="2018-08" db="EMBL/GenBank/DDBJ databases">
        <title>A genome reference for cultivated species of the human gut microbiota.</title>
        <authorList>
            <person name="Zou Y."/>
            <person name="Xue W."/>
            <person name="Luo G."/>
        </authorList>
    </citation>
    <scope>NUCLEOTIDE SEQUENCE [LARGE SCALE GENOMIC DNA]</scope>
    <source>
        <strain evidence="1 2">AF15-25</strain>
    </source>
</reference>
<accession>A0AA93BE74</accession>
<dbReference type="Proteomes" id="UP000285236">
    <property type="component" value="Unassembled WGS sequence"/>
</dbReference>
<comment type="caution">
    <text evidence="1">The sequence shown here is derived from an EMBL/GenBank/DDBJ whole genome shotgun (WGS) entry which is preliminary data.</text>
</comment>
<protein>
    <recommendedName>
        <fullName evidence="3">DUF1064 domain-containing protein</fullName>
    </recommendedName>
</protein>
<evidence type="ECO:0000313" key="1">
    <source>
        <dbReference type="EMBL" id="RGV00629.1"/>
    </source>
</evidence>
<organism evidence="1 2">
    <name type="scientific">Segatella copri</name>
    <dbReference type="NCBI Taxonomy" id="165179"/>
    <lineage>
        <taxon>Bacteria</taxon>
        <taxon>Pseudomonadati</taxon>
        <taxon>Bacteroidota</taxon>
        <taxon>Bacteroidia</taxon>
        <taxon>Bacteroidales</taxon>
        <taxon>Prevotellaceae</taxon>
        <taxon>Segatella</taxon>
    </lineage>
</organism>